<reference evidence="2" key="1">
    <citation type="journal article" date="2019" name="Int. J. Syst. Evol. Microbiol.">
        <title>The Global Catalogue of Microorganisms (GCM) 10K type strain sequencing project: providing services to taxonomists for standard genome sequencing and annotation.</title>
        <authorList>
            <consortium name="The Broad Institute Genomics Platform"/>
            <consortium name="The Broad Institute Genome Sequencing Center for Infectious Disease"/>
            <person name="Wu L."/>
            <person name="Ma J."/>
        </authorList>
    </citation>
    <scope>NUCLEOTIDE SEQUENCE [LARGE SCALE GENOMIC DNA]</scope>
    <source>
        <strain evidence="2">CCUG 36956</strain>
    </source>
</reference>
<dbReference type="RefSeq" id="WP_382236634.1">
    <property type="nucleotide sequence ID" value="NZ_JBHTCC010000005.1"/>
</dbReference>
<organism evidence="1 2">
    <name type="scientific">Herminiimonas aquatilis</name>
    <dbReference type="NCBI Taxonomy" id="345342"/>
    <lineage>
        <taxon>Bacteria</taxon>
        <taxon>Pseudomonadati</taxon>
        <taxon>Pseudomonadota</taxon>
        <taxon>Betaproteobacteria</taxon>
        <taxon>Burkholderiales</taxon>
        <taxon>Oxalobacteraceae</taxon>
        <taxon>Herminiimonas</taxon>
    </lineage>
</organism>
<evidence type="ECO:0000313" key="2">
    <source>
        <dbReference type="Proteomes" id="UP001596379"/>
    </source>
</evidence>
<keyword evidence="2" id="KW-1185">Reference proteome</keyword>
<gene>
    <name evidence="1" type="ORF">ACFQO0_16035</name>
</gene>
<dbReference type="EMBL" id="JBHTCC010000005">
    <property type="protein sequence ID" value="MFC7299949.1"/>
    <property type="molecule type" value="Genomic_DNA"/>
</dbReference>
<accession>A0ABW2J9U6</accession>
<name>A0ABW2J9U6_9BURK</name>
<protein>
    <submittedName>
        <fullName evidence="1">Chaperone modulator CbpM</fullName>
    </submittedName>
</protein>
<evidence type="ECO:0000313" key="1">
    <source>
        <dbReference type="EMBL" id="MFC7299949.1"/>
    </source>
</evidence>
<dbReference type="Proteomes" id="UP001596379">
    <property type="component" value="Unassembled WGS sequence"/>
</dbReference>
<comment type="caution">
    <text evidence="1">The sequence shown here is derived from an EMBL/GenBank/DDBJ whole genome shotgun (WGS) entry which is preliminary data.</text>
</comment>
<sequence length="105" mass="11824">MSKTVINYLECQVVEEDIRLTLLELCQATHASEETITSLVQEGVLEPVGQQPQEWQFTGTSLRRAKLAQQLAEELEINTPGVALALDLLERIDILQAQLTRLSRH</sequence>
<dbReference type="Gene3D" id="1.10.1660.10">
    <property type="match status" value="1"/>
</dbReference>
<proteinExistence type="predicted"/>
<dbReference type="Pfam" id="PF13591">
    <property type="entry name" value="MerR_2"/>
    <property type="match status" value="1"/>
</dbReference>